<dbReference type="PROSITE" id="PS50893">
    <property type="entry name" value="ABC_TRANSPORTER_2"/>
    <property type="match status" value="1"/>
</dbReference>
<keyword evidence="3" id="KW-0067">ATP-binding</keyword>
<evidence type="ECO:0000256" key="1">
    <source>
        <dbReference type="ARBA" id="ARBA00022448"/>
    </source>
</evidence>
<dbReference type="InterPro" id="IPR027417">
    <property type="entry name" value="P-loop_NTPase"/>
</dbReference>
<accession>A0A364P365</accession>
<dbReference type="InterPro" id="IPR003439">
    <property type="entry name" value="ABC_transporter-like_ATP-bd"/>
</dbReference>
<evidence type="ECO:0000256" key="2">
    <source>
        <dbReference type="ARBA" id="ARBA00022741"/>
    </source>
</evidence>
<dbReference type="SUPFAM" id="SSF52540">
    <property type="entry name" value="P-loop containing nucleoside triphosphate hydrolases"/>
    <property type="match status" value="1"/>
</dbReference>
<gene>
    <name evidence="5" type="ORF">CU669_01265</name>
</gene>
<evidence type="ECO:0000313" key="6">
    <source>
        <dbReference type="Proteomes" id="UP000251075"/>
    </source>
</evidence>
<organism evidence="5 6">
    <name type="scientific">Paramagnetospirillum kuznetsovii</name>
    <dbReference type="NCBI Taxonomy" id="2053833"/>
    <lineage>
        <taxon>Bacteria</taxon>
        <taxon>Pseudomonadati</taxon>
        <taxon>Pseudomonadota</taxon>
        <taxon>Alphaproteobacteria</taxon>
        <taxon>Rhodospirillales</taxon>
        <taxon>Magnetospirillaceae</taxon>
        <taxon>Paramagnetospirillum</taxon>
    </lineage>
</organism>
<dbReference type="PROSITE" id="PS00211">
    <property type="entry name" value="ABC_TRANSPORTER_1"/>
    <property type="match status" value="1"/>
</dbReference>
<evidence type="ECO:0000256" key="3">
    <source>
        <dbReference type="ARBA" id="ARBA00022840"/>
    </source>
</evidence>
<keyword evidence="1" id="KW-0813">Transport</keyword>
<dbReference type="InterPro" id="IPR017871">
    <property type="entry name" value="ABC_transporter-like_CS"/>
</dbReference>
<evidence type="ECO:0000259" key="4">
    <source>
        <dbReference type="PROSITE" id="PS50893"/>
    </source>
</evidence>
<dbReference type="InterPro" id="IPR003593">
    <property type="entry name" value="AAA+_ATPase"/>
</dbReference>
<feature type="domain" description="ABC transporter" evidence="4">
    <location>
        <begin position="11"/>
        <end position="260"/>
    </location>
</feature>
<dbReference type="SMART" id="SM00382">
    <property type="entry name" value="AAA"/>
    <property type="match status" value="1"/>
</dbReference>
<dbReference type="PANTHER" id="PTHR43023:SF3">
    <property type="entry name" value="PROTEIN TRIGALACTOSYLDIACYLGLYCEROL 3, CHLOROPLASTIC"/>
    <property type="match status" value="1"/>
</dbReference>
<comment type="caution">
    <text evidence="5">The sequence shown here is derived from an EMBL/GenBank/DDBJ whole genome shotgun (WGS) entry which is preliminary data.</text>
</comment>
<dbReference type="GO" id="GO:0005524">
    <property type="term" value="F:ATP binding"/>
    <property type="evidence" value="ECO:0007669"/>
    <property type="project" value="UniProtKB-KW"/>
</dbReference>
<proteinExistence type="predicted"/>
<dbReference type="EMBL" id="PGTO01000001">
    <property type="protein sequence ID" value="RAU23754.1"/>
    <property type="molecule type" value="Genomic_DNA"/>
</dbReference>
<dbReference type="AlphaFoldDB" id="A0A364P365"/>
<dbReference type="PANTHER" id="PTHR43023">
    <property type="entry name" value="PROTEIN TRIGALACTOSYLDIACYLGLYCEROL 3, CHLOROPLASTIC"/>
    <property type="match status" value="1"/>
</dbReference>
<dbReference type="Proteomes" id="UP000251075">
    <property type="component" value="Unassembled WGS sequence"/>
</dbReference>
<dbReference type="Pfam" id="PF00005">
    <property type="entry name" value="ABC_tran"/>
    <property type="match status" value="1"/>
</dbReference>
<dbReference type="RefSeq" id="WP_112141985.1">
    <property type="nucleotide sequence ID" value="NZ_PGTO01000001.1"/>
</dbReference>
<name>A0A364P365_9PROT</name>
<reference evidence="5 6" key="1">
    <citation type="submission" date="2017-11" db="EMBL/GenBank/DDBJ databases">
        <title>Draft genome sequence of magnetotactic bacterium Magnetospirillum kuznetsovii LBB-42.</title>
        <authorList>
            <person name="Grouzdev D.S."/>
            <person name="Rysina M.S."/>
            <person name="Baslerov R.V."/>
            <person name="Koziaeva V."/>
        </authorList>
    </citation>
    <scope>NUCLEOTIDE SEQUENCE [LARGE SCALE GENOMIC DNA]</scope>
    <source>
        <strain evidence="5 6">LBB-42</strain>
    </source>
</reference>
<keyword evidence="2" id="KW-0547">Nucleotide-binding</keyword>
<keyword evidence="6" id="KW-1185">Reference proteome</keyword>
<protein>
    <submittedName>
        <fullName evidence="5">ABC transporter</fullName>
    </submittedName>
</protein>
<dbReference type="Gene3D" id="3.40.50.300">
    <property type="entry name" value="P-loop containing nucleotide triphosphate hydrolases"/>
    <property type="match status" value="1"/>
</dbReference>
<dbReference type="GO" id="GO:0016887">
    <property type="term" value="F:ATP hydrolysis activity"/>
    <property type="evidence" value="ECO:0007669"/>
    <property type="project" value="InterPro"/>
</dbReference>
<evidence type="ECO:0000313" key="5">
    <source>
        <dbReference type="EMBL" id="RAU23754.1"/>
    </source>
</evidence>
<sequence length="272" mass="28997">MDTVIEPGMEIRVEGLCKAFDDRAVLRGVDLAIPSGNFVAVVGGSGCGKTVLLNHVLGLLQPDRGRVLVAAPDLPGCPLVDLADLGPNDLDDLHTHWGVVFQRNALFSGTVLDNIGLWLEEVRHLGEAAIADIAAEVLGAVGLPAGRDFLDSRVDSLSGGMAKRIAIARALAMNPRCMFFDEPTTGLDPVTAAQIQDLLLSTHGDAASGLRTTVIITHDKDLLSRLRPRVVMLHDGQVSFDGPFEAFEASESPIIRPYFELMPVLHQRGAGG</sequence>
<dbReference type="OrthoDB" id="7334142at2"/>